<dbReference type="PRINTS" id="PR00122">
    <property type="entry name" value="VACATPASE"/>
</dbReference>
<gene>
    <name evidence="10" type="ORF">S12H4_00262</name>
</gene>
<proteinExistence type="inferred from homology"/>
<name>X1RYB1_9ZZZZ</name>
<evidence type="ECO:0000256" key="8">
    <source>
        <dbReference type="SAM" id="Phobius"/>
    </source>
</evidence>
<organism evidence="10">
    <name type="scientific">marine sediment metagenome</name>
    <dbReference type="NCBI Taxonomy" id="412755"/>
    <lineage>
        <taxon>unclassified sequences</taxon>
        <taxon>metagenomes</taxon>
        <taxon>ecological metagenomes</taxon>
    </lineage>
</organism>
<dbReference type="GO" id="GO:0033179">
    <property type="term" value="C:proton-transporting V-type ATPase, V0 domain"/>
    <property type="evidence" value="ECO:0007669"/>
    <property type="project" value="InterPro"/>
</dbReference>
<dbReference type="GO" id="GO:0046961">
    <property type="term" value="F:proton-transporting ATPase activity, rotational mechanism"/>
    <property type="evidence" value="ECO:0007669"/>
    <property type="project" value="InterPro"/>
</dbReference>
<evidence type="ECO:0000256" key="3">
    <source>
        <dbReference type="ARBA" id="ARBA00022448"/>
    </source>
</evidence>
<dbReference type="InterPro" id="IPR000245">
    <property type="entry name" value="ATPase_proteolipid_csu"/>
</dbReference>
<comment type="caution">
    <text evidence="10">The sequence shown here is derived from an EMBL/GenBank/DDBJ whole genome shotgun (WGS) entry which is preliminary data.</text>
</comment>
<dbReference type="AlphaFoldDB" id="X1RYB1"/>
<keyword evidence="7 8" id="KW-0472">Membrane</keyword>
<sequence>MKKRDMKMKYGFAFTLCLLLFFAGVGVASAQEEMAAVGGITDSAWIALAVVIAMVGSGMAASWAISATGVAATGATVERPEVFGRVLIFVALAEAIAIYGLLIAFMLWTKI</sequence>
<evidence type="ECO:0000256" key="2">
    <source>
        <dbReference type="ARBA" id="ARBA00007296"/>
    </source>
</evidence>
<keyword evidence="3" id="KW-0813">Transport</keyword>
<dbReference type="EMBL" id="BARW01000022">
    <property type="protein sequence ID" value="GAI68190.1"/>
    <property type="molecule type" value="Genomic_DNA"/>
</dbReference>
<evidence type="ECO:0000256" key="5">
    <source>
        <dbReference type="ARBA" id="ARBA00022989"/>
    </source>
</evidence>
<dbReference type="CDD" id="cd18120">
    <property type="entry name" value="ATP-synt_Vo_Ao_c"/>
    <property type="match status" value="1"/>
</dbReference>
<reference evidence="10" key="1">
    <citation type="journal article" date="2014" name="Front. Microbiol.">
        <title>High frequency of phylogenetically diverse reductive dehalogenase-homologous genes in deep subseafloor sedimentary metagenomes.</title>
        <authorList>
            <person name="Kawai M."/>
            <person name="Futagami T."/>
            <person name="Toyoda A."/>
            <person name="Takaki Y."/>
            <person name="Nishi S."/>
            <person name="Hori S."/>
            <person name="Arai W."/>
            <person name="Tsubouchi T."/>
            <person name="Morono Y."/>
            <person name="Uchiyama I."/>
            <person name="Ito T."/>
            <person name="Fujiyama A."/>
            <person name="Inagaki F."/>
            <person name="Takami H."/>
        </authorList>
    </citation>
    <scope>NUCLEOTIDE SEQUENCE</scope>
    <source>
        <strain evidence="10">Expedition CK06-06</strain>
    </source>
</reference>
<keyword evidence="4 8" id="KW-0812">Transmembrane</keyword>
<dbReference type="InterPro" id="IPR035921">
    <property type="entry name" value="F/V-ATP_Csub_sf"/>
</dbReference>
<dbReference type="Pfam" id="PF00137">
    <property type="entry name" value="ATP-synt_C"/>
    <property type="match status" value="1"/>
</dbReference>
<accession>X1RYB1</accession>
<protein>
    <recommendedName>
        <fullName evidence="9">V-ATPase proteolipid subunit C-like domain-containing protein</fullName>
    </recommendedName>
</protein>
<keyword evidence="5 8" id="KW-1133">Transmembrane helix</keyword>
<comment type="similarity">
    <text evidence="2">Belongs to the V-ATPase proteolipid subunit family.</text>
</comment>
<dbReference type="InterPro" id="IPR002379">
    <property type="entry name" value="ATPase_proteolipid_c-like_dom"/>
</dbReference>
<evidence type="ECO:0000256" key="6">
    <source>
        <dbReference type="ARBA" id="ARBA00023065"/>
    </source>
</evidence>
<feature type="domain" description="V-ATPase proteolipid subunit C-like" evidence="9">
    <location>
        <begin position="48"/>
        <end position="107"/>
    </location>
</feature>
<keyword evidence="6" id="KW-0406">Ion transport</keyword>
<evidence type="ECO:0000256" key="1">
    <source>
        <dbReference type="ARBA" id="ARBA00004141"/>
    </source>
</evidence>
<evidence type="ECO:0000259" key="9">
    <source>
        <dbReference type="Pfam" id="PF00137"/>
    </source>
</evidence>
<dbReference type="SUPFAM" id="SSF81333">
    <property type="entry name" value="F1F0 ATP synthase subunit C"/>
    <property type="match status" value="1"/>
</dbReference>
<comment type="subcellular location">
    <subcellularLocation>
        <location evidence="1">Membrane</location>
        <topology evidence="1">Multi-pass membrane protein</topology>
    </subcellularLocation>
</comment>
<dbReference type="Gene3D" id="1.20.120.610">
    <property type="entry name" value="lithium bound rotor ring of v- atpase"/>
    <property type="match status" value="1"/>
</dbReference>
<evidence type="ECO:0000256" key="4">
    <source>
        <dbReference type="ARBA" id="ARBA00022692"/>
    </source>
</evidence>
<evidence type="ECO:0000313" key="10">
    <source>
        <dbReference type="EMBL" id="GAI68190.1"/>
    </source>
</evidence>
<feature type="transmembrane region" description="Helical" evidence="8">
    <location>
        <begin position="86"/>
        <end position="108"/>
    </location>
</feature>
<evidence type="ECO:0000256" key="7">
    <source>
        <dbReference type="ARBA" id="ARBA00023136"/>
    </source>
</evidence>
<feature type="transmembrane region" description="Helical" evidence="8">
    <location>
        <begin position="46"/>
        <end position="65"/>
    </location>
</feature>